<dbReference type="InterPro" id="IPR018490">
    <property type="entry name" value="cNMP-bd_dom_sf"/>
</dbReference>
<dbReference type="Proteomes" id="UP000287224">
    <property type="component" value="Unassembled WGS sequence"/>
</dbReference>
<dbReference type="GO" id="GO:0003677">
    <property type="term" value="F:DNA binding"/>
    <property type="evidence" value="ECO:0007669"/>
    <property type="project" value="UniProtKB-KW"/>
</dbReference>
<gene>
    <name evidence="6" type="ORF">KDAU_45110</name>
</gene>
<evidence type="ECO:0000313" key="7">
    <source>
        <dbReference type="Proteomes" id="UP000287224"/>
    </source>
</evidence>
<keyword evidence="1" id="KW-0805">Transcription regulation</keyword>
<dbReference type="Gene3D" id="2.60.120.10">
    <property type="entry name" value="Jelly Rolls"/>
    <property type="match status" value="1"/>
</dbReference>
<dbReference type="Pfam" id="PF13545">
    <property type="entry name" value="HTH_Crp_2"/>
    <property type="match status" value="1"/>
</dbReference>
<evidence type="ECO:0000256" key="1">
    <source>
        <dbReference type="ARBA" id="ARBA00023015"/>
    </source>
</evidence>
<protein>
    <submittedName>
        <fullName evidence="6">Crp/Fnr family transcriptional regulator</fullName>
    </submittedName>
</protein>
<name>A0A401ZK25_9CHLR</name>
<keyword evidence="3" id="KW-0804">Transcription</keyword>
<sequence>MPIDLDVLRHIPLFAQLKQEDLAQVAAMTQERSYERGDLIVLEGDMGGALHYVHSGLVKVFKTSPSGKEQVLRMISAGHTFNDVPALDGGPNPASAAAMERSNVYVIRRADLRTLIMTRPEVAEAVVHSLTGALRHLVTLVEDLSLRHVTARVAKILLDQEAASAQSNHSYHMTQQEMAALAGTAREVVGRSLKELEAAGAIEMRQGRAVVLDRERLRFLATE</sequence>
<dbReference type="PANTHER" id="PTHR24567">
    <property type="entry name" value="CRP FAMILY TRANSCRIPTIONAL REGULATORY PROTEIN"/>
    <property type="match status" value="1"/>
</dbReference>
<dbReference type="InterPro" id="IPR036388">
    <property type="entry name" value="WH-like_DNA-bd_sf"/>
</dbReference>
<dbReference type="Gene3D" id="1.10.10.10">
    <property type="entry name" value="Winged helix-like DNA-binding domain superfamily/Winged helix DNA-binding domain"/>
    <property type="match status" value="1"/>
</dbReference>
<organism evidence="6 7">
    <name type="scientific">Dictyobacter aurantiacus</name>
    <dbReference type="NCBI Taxonomy" id="1936993"/>
    <lineage>
        <taxon>Bacteria</taxon>
        <taxon>Bacillati</taxon>
        <taxon>Chloroflexota</taxon>
        <taxon>Ktedonobacteria</taxon>
        <taxon>Ktedonobacterales</taxon>
        <taxon>Dictyobacteraceae</taxon>
        <taxon>Dictyobacter</taxon>
    </lineage>
</organism>
<evidence type="ECO:0000256" key="2">
    <source>
        <dbReference type="ARBA" id="ARBA00023125"/>
    </source>
</evidence>
<dbReference type="InterPro" id="IPR014710">
    <property type="entry name" value="RmlC-like_jellyroll"/>
</dbReference>
<evidence type="ECO:0000259" key="5">
    <source>
        <dbReference type="PROSITE" id="PS51063"/>
    </source>
</evidence>
<feature type="domain" description="HTH crp-type" evidence="5">
    <location>
        <begin position="147"/>
        <end position="215"/>
    </location>
</feature>
<dbReference type="Pfam" id="PF00027">
    <property type="entry name" value="cNMP_binding"/>
    <property type="match status" value="1"/>
</dbReference>
<dbReference type="InterPro" id="IPR050397">
    <property type="entry name" value="Env_Response_Regulators"/>
</dbReference>
<dbReference type="SMART" id="SM00419">
    <property type="entry name" value="HTH_CRP"/>
    <property type="match status" value="1"/>
</dbReference>
<dbReference type="InterPro" id="IPR000595">
    <property type="entry name" value="cNMP-bd_dom"/>
</dbReference>
<proteinExistence type="predicted"/>
<comment type="caution">
    <text evidence="6">The sequence shown here is derived from an EMBL/GenBank/DDBJ whole genome shotgun (WGS) entry which is preliminary data.</text>
</comment>
<dbReference type="GO" id="GO:0003700">
    <property type="term" value="F:DNA-binding transcription factor activity"/>
    <property type="evidence" value="ECO:0007669"/>
    <property type="project" value="TreeGrafter"/>
</dbReference>
<dbReference type="GO" id="GO:0005829">
    <property type="term" value="C:cytosol"/>
    <property type="evidence" value="ECO:0007669"/>
    <property type="project" value="TreeGrafter"/>
</dbReference>
<accession>A0A401ZK25</accession>
<dbReference type="SUPFAM" id="SSF46785">
    <property type="entry name" value="Winged helix' DNA-binding domain"/>
    <property type="match status" value="1"/>
</dbReference>
<dbReference type="PROSITE" id="PS50042">
    <property type="entry name" value="CNMP_BINDING_3"/>
    <property type="match status" value="1"/>
</dbReference>
<keyword evidence="2" id="KW-0238">DNA-binding</keyword>
<dbReference type="CDD" id="cd00038">
    <property type="entry name" value="CAP_ED"/>
    <property type="match status" value="1"/>
</dbReference>
<keyword evidence="7" id="KW-1185">Reference proteome</keyword>
<dbReference type="AlphaFoldDB" id="A0A401ZK25"/>
<reference evidence="7" key="1">
    <citation type="submission" date="2018-12" db="EMBL/GenBank/DDBJ databases">
        <title>Tengunoibacter tsumagoiensis gen. nov., sp. nov., Dictyobacter kobayashii sp. nov., D. alpinus sp. nov., and D. joshuensis sp. nov. and description of Dictyobacteraceae fam. nov. within the order Ktedonobacterales isolated from Tengu-no-mugimeshi.</title>
        <authorList>
            <person name="Wang C.M."/>
            <person name="Zheng Y."/>
            <person name="Sakai Y."/>
            <person name="Toyoda A."/>
            <person name="Minakuchi Y."/>
            <person name="Abe K."/>
            <person name="Yokota A."/>
            <person name="Yabe S."/>
        </authorList>
    </citation>
    <scope>NUCLEOTIDE SEQUENCE [LARGE SCALE GENOMIC DNA]</scope>
    <source>
        <strain evidence="7">S-27</strain>
    </source>
</reference>
<dbReference type="RefSeq" id="WP_126598233.1">
    <property type="nucleotide sequence ID" value="NZ_BIFQ01000001.1"/>
</dbReference>
<dbReference type="SUPFAM" id="SSF51206">
    <property type="entry name" value="cAMP-binding domain-like"/>
    <property type="match status" value="1"/>
</dbReference>
<dbReference type="PANTHER" id="PTHR24567:SF74">
    <property type="entry name" value="HTH-TYPE TRANSCRIPTIONAL REGULATOR ARCR"/>
    <property type="match status" value="1"/>
</dbReference>
<dbReference type="EMBL" id="BIFQ01000001">
    <property type="protein sequence ID" value="GCE07182.1"/>
    <property type="molecule type" value="Genomic_DNA"/>
</dbReference>
<dbReference type="InterPro" id="IPR012318">
    <property type="entry name" value="HTH_CRP"/>
</dbReference>
<feature type="domain" description="Cyclic nucleotide-binding" evidence="4">
    <location>
        <begin position="13"/>
        <end position="133"/>
    </location>
</feature>
<dbReference type="InterPro" id="IPR036390">
    <property type="entry name" value="WH_DNA-bd_sf"/>
</dbReference>
<dbReference type="OrthoDB" id="9798104at2"/>
<evidence type="ECO:0000313" key="6">
    <source>
        <dbReference type="EMBL" id="GCE07182.1"/>
    </source>
</evidence>
<dbReference type="PROSITE" id="PS51063">
    <property type="entry name" value="HTH_CRP_2"/>
    <property type="match status" value="1"/>
</dbReference>
<evidence type="ECO:0000256" key="3">
    <source>
        <dbReference type="ARBA" id="ARBA00023163"/>
    </source>
</evidence>
<evidence type="ECO:0000259" key="4">
    <source>
        <dbReference type="PROSITE" id="PS50042"/>
    </source>
</evidence>
<dbReference type="SMART" id="SM00100">
    <property type="entry name" value="cNMP"/>
    <property type="match status" value="1"/>
</dbReference>